<comment type="caution">
    <text evidence="12">The sequence shown here is derived from an EMBL/GenBank/DDBJ whole genome shotgun (WGS) entry which is preliminary data.</text>
</comment>
<evidence type="ECO:0000256" key="9">
    <source>
        <dbReference type="ARBA" id="ARBA00022840"/>
    </source>
</evidence>
<evidence type="ECO:0000256" key="10">
    <source>
        <dbReference type="ARBA" id="ARBA00022912"/>
    </source>
</evidence>
<dbReference type="InterPro" id="IPR036866">
    <property type="entry name" value="RibonucZ/Hydroxyglut_hydro"/>
</dbReference>
<evidence type="ECO:0000256" key="5">
    <source>
        <dbReference type="ARBA" id="ARBA00022679"/>
    </source>
</evidence>
<keyword evidence="8" id="KW-0378">Hydrolase</keyword>
<proteinExistence type="inferred from homology"/>
<dbReference type="Pfam" id="PF20423">
    <property type="entry name" value="AceK_regulatory"/>
    <property type="match status" value="1"/>
</dbReference>
<organism evidence="12 13">
    <name type="scientific">Neolewinella maritima</name>
    <dbReference type="NCBI Taxonomy" id="1383882"/>
    <lineage>
        <taxon>Bacteria</taxon>
        <taxon>Pseudomonadati</taxon>
        <taxon>Bacteroidota</taxon>
        <taxon>Saprospiria</taxon>
        <taxon>Saprospirales</taxon>
        <taxon>Lewinellaceae</taxon>
        <taxon>Neolewinella</taxon>
    </lineage>
</organism>
<keyword evidence="6" id="KW-0547">Nucleotide-binding</keyword>
<gene>
    <name evidence="12" type="primary">aceK</name>
    <name evidence="12" type="ORF">LEM8419_00903</name>
</gene>
<keyword evidence="7 12" id="KW-0418">Kinase</keyword>
<evidence type="ECO:0000256" key="3">
    <source>
        <dbReference type="ARBA" id="ARBA00022527"/>
    </source>
</evidence>
<protein>
    <submittedName>
        <fullName evidence="12">Isocitrate dehydrogenase kinase/phosphatase</fullName>
        <ecNumber evidence="12">2.7.11.5</ecNumber>
    </submittedName>
</protein>
<dbReference type="PANTHER" id="PTHR39559:SF1">
    <property type="entry name" value="ISOCITRATE DEHYDROGENASE KINASE_PHOSPHATASE"/>
    <property type="match status" value="1"/>
</dbReference>
<dbReference type="Pfam" id="PF06315">
    <property type="entry name" value="AceK_kinase"/>
    <property type="match status" value="1"/>
</dbReference>
<dbReference type="EMBL" id="CAKLPZ010000001">
    <property type="protein sequence ID" value="CAH0999603.1"/>
    <property type="molecule type" value="Genomic_DNA"/>
</dbReference>
<accession>A0ABN8F560</accession>
<keyword evidence="5 12" id="KW-0808">Transferase</keyword>
<dbReference type="EC" id="2.7.11.5" evidence="12"/>
<name>A0ABN8F560_9BACT</name>
<keyword evidence="1" id="KW-0329">Glyoxylate bypass</keyword>
<dbReference type="GO" id="GO:0008772">
    <property type="term" value="F:[isocitrate dehydrogenase (NADP+)] kinase activity"/>
    <property type="evidence" value="ECO:0007669"/>
    <property type="project" value="UniProtKB-EC"/>
</dbReference>
<evidence type="ECO:0000259" key="11">
    <source>
        <dbReference type="SMART" id="SM00849"/>
    </source>
</evidence>
<reference evidence="12" key="1">
    <citation type="submission" date="2021-12" db="EMBL/GenBank/DDBJ databases">
        <authorList>
            <person name="Rodrigo-Torres L."/>
            <person name="Arahal R. D."/>
            <person name="Lucena T."/>
        </authorList>
    </citation>
    <scope>NUCLEOTIDE SEQUENCE</scope>
    <source>
        <strain evidence="12">CECT 8419</strain>
    </source>
</reference>
<evidence type="ECO:0000256" key="7">
    <source>
        <dbReference type="ARBA" id="ARBA00022777"/>
    </source>
</evidence>
<dbReference type="PANTHER" id="PTHR39559">
    <property type="match status" value="1"/>
</dbReference>
<dbReference type="InterPro" id="IPR001279">
    <property type="entry name" value="Metallo-B-lactamas"/>
</dbReference>
<evidence type="ECO:0000313" key="13">
    <source>
        <dbReference type="Proteomes" id="UP000837803"/>
    </source>
</evidence>
<keyword evidence="10" id="KW-0904">Protein phosphatase</keyword>
<keyword evidence="9" id="KW-0067">ATP-binding</keyword>
<evidence type="ECO:0000256" key="8">
    <source>
        <dbReference type="ARBA" id="ARBA00022801"/>
    </source>
</evidence>
<evidence type="ECO:0000256" key="6">
    <source>
        <dbReference type="ARBA" id="ARBA00022741"/>
    </source>
</evidence>
<dbReference type="SUPFAM" id="SSF56281">
    <property type="entry name" value="Metallo-hydrolase/oxidoreductase"/>
    <property type="match status" value="1"/>
</dbReference>
<dbReference type="HAMAP" id="MF_00747">
    <property type="entry name" value="AceK"/>
    <property type="match status" value="1"/>
</dbReference>
<dbReference type="InterPro" id="IPR046854">
    <property type="entry name" value="AceK_regulatory"/>
</dbReference>
<dbReference type="InterPro" id="IPR010452">
    <property type="entry name" value="Isocitrate_DH_AceK"/>
</dbReference>
<sequence length="847" mass="98094">MKLQLDRTDLVVFESALFRTVSTLIVGQDYLLLVDPNWLPGEVQTIADRIAPLTAGRTCYLLFTHSDYDHIIGYGKFAGFKTIASRAFVENTGQNKVLQQIRDFDDENYITRDYPISYPAIDLPIEGDDVELQLGGDTYVFYQAPGHNADGLLTFNRSRGILIVGDYLSNIEFPYIYHSVTDYRATLDKLETLIQTGNVKVLVTGHGDHSSDRSEMAQRIQESRQYINALERSVLEETPFDLEALFRRYAYPGIMRKFHEANVQLVTASAPAFPALLHYEVAHRILTGYMNYYYRFKLITKRARIRFEERDWHGTQADARSRITLYRDEVNATTRQLQELMVQQEEDHAFWGKVREAFAEDIAHFNTRNIAETFFNSVYRFAYGIGADPEVMFVVRTGSYREYRGLSTITFDFALAAYELTDIVREVLDRFPFAVAWDNRERDITLVADRWRGFIRERGGRHPGDQIEVLQSVFYRNKTAYIVGRFLSRGAVFPFILPLLHPTGRGVLIDALLLEADQVVSIFSYHRSYFLADISVPSDMVDFLQTFMPSKRISELYNAIGFEKHGKTVFYRELLRHFNRHPARDEPFESAPGIAGMVMYVFTTPKLNMVFKVIRDHFAPPKQVTAATVKARYDLVKRHDRVGRMADSYLFEKLVLPRDRFSEECLAELLHTAPSKVVVQDDQVLLSHVYIEKKMTPLNLYLQTADEAMARKALRDYGRAIKQLAAANIFPGDLLLKNFGVTRVNRVVFYDYDEIEHVTDCNFRHIPEPRTPEQEMASQPWYYVGPRDVFPEEFPGFLMRAGPHLDYLRAQHGEIFDADFWNDLKQRLLAGEIMDVFPYRTGWRFLQ</sequence>
<evidence type="ECO:0000313" key="12">
    <source>
        <dbReference type="EMBL" id="CAH0999603.1"/>
    </source>
</evidence>
<dbReference type="NCBIfam" id="NF002804">
    <property type="entry name" value="PRK02946.1"/>
    <property type="match status" value="1"/>
</dbReference>
<evidence type="ECO:0000256" key="2">
    <source>
        <dbReference type="ARBA" id="ARBA00022490"/>
    </source>
</evidence>
<keyword evidence="13" id="KW-1185">Reference proteome</keyword>
<dbReference type="Pfam" id="PF00753">
    <property type="entry name" value="Lactamase_B"/>
    <property type="match status" value="1"/>
</dbReference>
<evidence type="ECO:0000256" key="4">
    <source>
        <dbReference type="ARBA" id="ARBA00022532"/>
    </source>
</evidence>
<dbReference type="RefSeq" id="WP_238749793.1">
    <property type="nucleotide sequence ID" value="NZ_CAKLPZ010000001.1"/>
</dbReference>
<dbReference type="Gene3D" id="3.60.15.10">
    <property type="entry name" value="Ribonuclease Z/Hydroxyacylglutathione hydrolase-like"/>
    <property type="match status" value="1"/>
</dbReference>
<dbReference type="InterPro" id="IPR046855">
    <property type="entry name" value="AceK_kinase"/>
</dbReference>
<dbReference type="Proteomes" id="UP000837803">
    <property type="component" value="Unassembled WGS sequence"/>
</dbReference>
<evidence type="ECO:0000256" key="1">
    <source>
        <dbReference type="ARBA" id="ARBA00022435"/>
    </source>
</evidence>
<keyword evidence="4" id="KW-0816">Tricarboxylic acid cycle</keyword>
<dbReference type="SMART" id="SM00849">
    <property type="entry name" value="Lactamase_B"/>
    <property type="match status" value="1"/>
</dbReference>
<feature type="domain" description="Metallo-beta-lactamase" evidence="11">
    <location>
        <begin position="19"/>
        <end position="206"/>
    </location>
</feature>
<keyword evidence="3" id="KW-0723">Serine/threonine-protein kinase</keyword>
<keyword evidence="2" id="KW-0963">Cytoplasm</keyword>